<reference evidence="2 3" key="1">
    <citation type="journal article" date="2021" name="BMC Genomics">
        <title>Datura genome reveals duplications of psychoactive alkaloid biosynthetic genes and high mutation rate following tissue culture.</title>
        <authorList>
            <person name="Rajewski A."/>
            <person name="Carter-House D."/>
            <person name="Stajich J."/>
            <person name="Litt A."/>
        </authorList>
    </citation>
    <scope>NUCLEOTIDE SEQUENCE [LARGE SCALE GENOMIC DNA]</scope>
    <source>
        <strain evidence="2">AR-01</strain>
    </source>
</reference>
<evidence type="ECO:0000313" key="2">
    <source>
        <dbReference type="EMBL" id="MCD7448519.1"/>
    </source>
</evidence>
<keyword evidence="3" id="KW-1185">Reference proteome</keyword>
<gene>
    <name evidence="2" type="primary">CDK12_10</name>
    <name evidence="2" type="ORF">HAX54_043449</name>
</gene>
<organism evidence="2 3">
    <name type="scientific">Datura stramonium</name>
    <name type="common">Jimsonweed</name>
    <name type="synonym">Common thornapple</name>
    <dbReference type="NCBI Taxonomy" id="4076"/>
    <lineage>
        <taxon>Eukaryota</taxon>
        <taxon>Viridiplantae</taxon>
        <taxon>Streptophyta</taxon>
        <taxon>Embryophyta</taxon>
        <taxon>Tracheophyta</taxon>
        <taxon>Spermatophyta</taxon>
        <taxon>Magnoliopsida</taxon>
        <taxon>eudicotyledons</taxon>
        <taxon>Gunneridae</taxon>
        <taxon>Pentapetalae</taxon>
        <taxon>asterids</taxon>
        <taxon>lamiids</taxon>
        <taxon>Solanales</taxon>
        <taxon>Solanaceae</taxon>
        <taxon>Solanoideae</taxon>
        <taxon>Datureae</taxon>
        <taxon>Datura</taxon>
    </lineage>
</organism>
<feature type="region of interest" description="Disordered" evidence="1">
    <location>
        <begin position="52"/>
        <end position="74"/>
    </location>
</feature>
<dbReference type="EMBL" id="JACEIK010000065">
    <property type="protein sequence ID" value="MCD7448519.1"/>
    <property type="molecule type" value="Genomic_DNA"/>
</dbReference>
<protein>
    <submittedName>
        <fullName evidence="2">Cyclin-dependent kinase 12</fullName>
    </submittedName>
</protein>
<keyword evidence="2" id="KW-0808">Transferase</keyword>
<evidence type="ECO:0000313" key="3">
    <source>
        <dbReference type="Proteomes" id="UP000823775"/>
    </source>
</evidence>
<keyword evidence="2" id="KW-0418">Kinase</keyword>
<evidence type="ECO:0000256" key="1">
    <source>
        <dbReference type="SAM" id="MobiDB-lite"/>
    </source>
</evidence>
<dbReference type="GO" id="GO:0016301">
    <property type="term" value="F:kinase activity"/>
    <property type="evidence" value="ECO:0007669"/>
    <property type="project" value="UniProtKB-KW"/>
</dbReference>
<accession>A0ABS8RNY3</accession>
<sequence>MLGLPREHKARILKDAQWVMSDKKKMTEGEHSNSKVEKNQLIEQLLPPAESDGLDFLEDNQHLGPLTSASKPMDVDRILREHDRQIQESVERAKQQKKLAKARF</sequence>
<proteinExistence type="predicted"/>
<name>A0ABS8RNY3_DATST</name>
<dbReference type="Proteomes" id="UP000823775">
    <property type="component" value="Unassembled WGS sequence"/>
</dbReference>
<comment type="caution">
    <text evidence="2">The sequence shown here is derived from an EMBL/GenBank/DDBJ whole genome shotgun (WGS) entry which is preliminary data.</text>
</comment>